<dbReference type="PANTHER" id="PTHR12452:SF0">
    <property type="entry name" value="THIOREDOXIN DOMAIN-CONTAINING PROTEIN 17"/>
    <property type="match status" value="1"/>
</dbReference>
<dbReference type="InterPro" id="IPR045108">
    <property type="entry name" value="TXNDC17-like"/>
</dbReference>
<dbReference type="GO" id="GO:0047134">
    <property type="term" value="F:protein-disulfide reductase [NAD(P)H] activity"/>
    <property type="evidence" value="ECO:0007669"/>
    <property type="project" value="InterPro"/>
</dbReference>
<dbReference type="STRING" id="4999.A0A1Y1UHT5"/>
<protein>
    <submittedName>
        <fullName evidence="3">Thioredoxin-like protein</fullName>
    </submittedName>
</protein>
<dbReference type="Pfam" id="PF06110">
    <property type="entry name" value="TXD17-like_Trx"/>
    <property type="match status" value="1"/>
</dbReference>
<accession>A0A1Y1UHT5</accession>
<dbReference type="InterPro" id="IPR010357">
    <property type="entry name" value="TXNDC17_dom"/>
</dbReference>
<name>A0A1Y1UHT5_9TREE</name>
<dbReference type="PANTHER" id="PTHR12452">
    <property type="entry name" value="42-9-9 PROTEIN-RELATED"/>
    <property type="match status" value="1"/>
</dbReference>
<feature type="domain" description="Thioredoxin" evidence="2">
    <location>
        <begin position="22"/>
        <end position="99"/>
    </location>
</feature>
<proteinExistence type="inferred from homology"/>
<dbReference type="Proteomes" id="UP000193218">
    <property type="component" value="Unassembled WGS sequence"/>
</dbReference>
<comment type="similarity">
    <text evidence="1">Belongs to the thioredoxin family.</text>
</comment>
<sequence>MPLHVTPYPHVLNSLNGPTAPKYTYLIFYSSFVDGQMWCPDCRNAEQNVKEVFEGDDKPKGVILYVGDKPTWRDPENEYRKEYKLRGVPTMIRMENGKEVARIEEDEDFLDKGKLEAFVNVQ</sequence>
<evidence type="ECO:0000313" key="3">
    <source>
        <dbReference type="EMBL" id="ORX37582.1"/>
    </source>
</evidence>
<dbReference type="AlphaFoldDB" id="A0A1Y1UHT5"/>
<dbReference type="RefSeq" id="XP_021871569.1">
    <property type="nucleotide sequence ID" value="XM_022015482.1"/>
</dbReference>
<organism evidence="3 4">
    <name type="scientific">Kockovaella imperatae</name>
    <dbReference type="NCBI Taxonomy" id="4999"/>
    <lineage>
        <taxon>Eukaryota</taxon>
        <taxon>Fungi</taxon>
        <taxon>Dikarya</taxon>
        <taxon>Basidiomycota</taxon>
        <taxon>Agaricomycotina</taxon>
        <taxon>Tremellomycetes</taxon>
        <taxon>Tremellales</taxon>
        <taxon>Cuniculitremaceae</taxon>
        <taxon>Kockovaella</taxon>
    </lineage>
</organism>
<dbReference type="OrthoDB" id="78947at2759"/>
<evidence type="ECO:0000259" key="2">
    <source>
        <dbReference type="Pfam" id="PF06110"/>
    </source>
</evidence>
<dbReference type="EMBL" id="NBSH01000005">
    <property type="protein sequence ID" value="ORX37582.1"/>
    <property type="molecule type" value="Genomic_DNA"/>
</dbReference>
<comment type="caution">
    <text evidence="3">The sequence shown here is derived from an EMBL/GenBank/DDBJ whole genome shotgun (WGS) entry which is preliminary data.</text>
</comment>
<dbReference type="InParanoid" id="A0A1Y1UHT5"/>
<dbReference type="FunCoup" id="A0A1Y1UHT5">
    <property type="interactions" value="268"/>
</dbReference>
<dbReference type="Gene3D" id="3.40.30.10">
    <property type="entry name" value="Glutaredoxin"/>
    <property type="match status" value="1"/>
</dbReference>
<evidence type="ECO:0000256" key="1">
    <source>
        <dbReference type="ARBA" id="ARBA00008987"/>
    </source>
</evidence>
<dbReference type="GO" id="GO:0005829">
    <property type="term" value="C:cytosol"/>
    <property type="evidence" value="ECO:0007669"/>
    <property type="project" value="TreeGrafter"/>
</dbReference>
<dbReference type="GeneID" id="33557291"/>
<dbReference type="SUPFAM" id="SSF52833">
    <property type="entry name" value="Thioredoxin-like"/>
    <property type="match status" value="1"/>
</dbReference>
<reference evidence="3 4" key="1">
    <citation type="submission" date="2017-03" db="EMBL/GenBank/DDBJ databases">
        <title>Widespread Adenine N6-methylation of Active Genes in Fungi.</title>
        <authorList>
            <consortium name="DOE Joint Genome Institute"/>
            <person name="Mondo S.J."/>
            <person name="Dannebaum R.O."/>
            <person name="Kuo R.C."/>
            <person name="Louie K.B."/>
            <person name="Bewick A.J."/>
            <person name="Labutti K."/>
            <person name="Haridas S."/>
            <person name="Kuo A."/>
            <person name="Salamov A."/>
            <person name="Ahrendt S.R."/>
            <person name="Lau R."/>
            <person name="Bowen B.P."/>
            <person name="Lipzen A."/>
            <person name="Sullivan W."/>
            <person name="Andreopoulos W.B."/>
            <person name="Clum A."/>
            <person name="Lindquist E."/>
            <person name="Daum C."/>
            <person name="Northen T.R."/>
            <person name="Ramamoorthy G."/>
            <person name="Schmitz R.J."/>
            <person name="Gryganskyi A."/>
            <person name="Culley D."/>
            <person name="Magnuson J."/>
            <person name="James T.Y."/>
            <person name="O'Malley M.A."/>
            <person name="Stajich J.E."/>
            <person name="Spatafora J.W."/>
            <person name="Visel A."/>
            <person name="Grigoriev I.V."/>
        </authorList>
    </citation>
    <scope>NUCLEOTIDE SEQUENCE [LARGE SCALE GENOMIC DNA]</scope>
    <source>
        <strain evidence="3 4">NRRL Y-17943</strain>
    </source>
</reference>
<evidence type="ECO:0000313" key="4">
    <source>
        <dbReference type="Proteomes" id="UP000193218"/>
    </source>
</evidence>
<dbReference type="FunFam" id="3.40.30.10:FF:000304">
    <property type="entry name" value="Unplaced genomic scaffold supercont1.12, whole genome shotgun sequence"/>
    <property type="match status" value="1"/>
</dbReference>
<keyword evidence="4" id="KW-1185">Reference proteome</keyword>
<gene>
    <name evidence="3" type="ORF">BD324DRAFT_622516</name>
</gene>
<dbReference type="InterPro" id="IPR036249">
    <property type="entry name" value="Thioredoxin-like_sf"/>
</dbReference>